<evidence type="ECO:0000313" key="1">
    <source>
        <dbReference type="EMBL" id="QQT54567.1"/>
    </source>
</evidence>
<evidence type="ECO:0000313" key="2">
    <source>
        <dbReference type="Proteomes" id="UP000595498"/>
    </source>
</evidence>
<name>A0ABX7CR75_SPHMU</name>
<accession>A0ABX7CR75</accession>
<protein>
    <submittedName>
        <fullName evidence="1">Uncharacterized protein</fullName>
    </submittedName>
</protein>
<dbReference type="Proteomes" id="UP000595498">
    <property type="component" value="Chromosome"/>
</dbReference>
<reference evidence="1 2" key="1">
    <citation type="submission" date="2021-01" db="EMBL/GenBank/DDBJ databases">
        <title>FDA dAtabase for Regulatory Grade micrObial Sequences (FDA-ARGOS): Supporting development and validation of Infectious Disease Dx tests.</title>
        <authorList>
            <person name="Sproer C."/>
            <person name="Gronow S."/>
            <person name="Severitt S."/>
            <person name="Schroder I."/>
            <person name="Tallon L."/>
            <person name="Sadzewicz L."/>
            <person name="Zhao X."/>
            <person name="Boylan J."/>
            <person name="Ott S."/>
            <person name="Bowen H."/>
            <person name="Vavikolanu K."/>
            <person name="Mehta A."/>
            <person name="Aluvathingal J."/>
            <person name="Nadendla S."/>
            <person name="Lowell S."/>
            <person name="Myers T."/>
            <person name="Yan Y."/>
            <person name="Sichtig H."/>
        </authorList>
    </citation>
    <scope>NUCLEOTIDE SEQUENCE [LARGE SCALE GENOMIC DNA]</scope>
    <source>
        <strain evidence="1 2">FDAARGOS_1141</strain>
    </source>
</reference>
<dbReference type="EMBL" id="CP068224">
    <property type="protein sequence ID" value="QQT54567.1"/>
    <property type="molecule type" value="Genomic_DNA"/>
</dbReference>
<sequence length="52" mass="6611">MKTTYKNIHEKNRQTIRRYYEKYSWYKLDREELTQELLIRGGFLAILTWLLW</sequence>
<keyword evidence="2" id="KW-1185">Reference proteome</keyword>
<organism evidence="1 2">
    <name type="scientific">Sphingobacterium multivorum</name>
    <dbReference type="NCBI Taxonomy" id="28454"/>
    <lineage>
        <taxon>Bacteria</taxon>
        <taxon>Pseudomonadati</taxon>
        <taxon>Bacteroidota</taxon>
        <taxon>Sphingobacteriia</taxon>
        <taxon>Sphingobacteriales</taxon>
        <taxon>Sphingobacteriaceae</taxon>
        <taxon>Sphingobacterium</taxon>
    </lineage>
</organism>
<proteinExistence type="predicted"/>
<gene>
    <name evidence="1" type="ORF">I6I98_04730</name>
</gene>